<dbReference type="AlphaFoldDB" id="A0A086AB98"/>
<feature type="transmembrane region" description="Helical" evidence="1">
    <location>
        <begin position="368"/>
        <end position="385"/>
    </location>
</feature>
<reference evidence="2 3" key="1">
    <citation type="submission" date="2014-07" db="EMBL/GenBank/DDBJ databases">
        <title>Genome of Chryseobacterium soli DSM 19298.</title>
        <authorList>
            <person name="Stropko S.J."/>
            <person name="Pipes S.E."/>
            <person name="Newman J."/>
        </authorList>
    </citation>
    <scope>NUCLEOTIDE SEQUENCE [LARGE SCALE GENOMIC DNA]</scope>
    <source>
        <strain evidence="2 3">DSM 19298</strain>
    </source>
</reference>
<evidence type="ECO:0000313" key="3">
    <source>
        <dbReference type="Proteomes" id="UP000028705"/>
    </source>
</evidence>
<name>A0A086AB98_9FLAO</name>
<sequence>MLNIFKKIQPIYYIISVFLLCLISSFLSNDRLPAKYVSIFDERNYIEIIKNFSKNLSEQSFNPYYISRLFIPGIAHFIHQLFGIEYSLDNIQMVFTILNWLTIIIALYYYYKIVKTKNYNPAVSIIGFCFLFVNFFVLKFSNYYPILMDLFGFTTGMILYYYHIVKNRIMFFTILLISMFIFPTTFLIAIAAVASNIIIFNEKGLNLEKHFNRYLYSIFSLCIIFELFYLYSHYKLFVSTAKGDYPVQSCLFLIPLTFILLNCFIFFAIKHMIRLFNNIVLNIKGILSPLFIISTAIIILFVLISKFLSINFRDGAPLSSENFLFNLIFQAFSFPLKFLITHFIYYGLFVIFILYFRKQLFSYAAEHSDPFLKIIIVLFSAFFILGTETRQFLQFLPFIVFILLDAIKKVRFTIYQLTGIFTFQLLWSRFWYTINTPEGFLDKALIQKHFFEFPAQNYFQFQGPWLSTANSIIYGLIFILTFIIVVIFFKKNSNTKYNV</sequence>
<keyword evidence="3" id="KW-1185">Reference proteome</keyword>
<dbReference type="Proteomes" id="UP000028705">
    <property type="component" value="Unassembled WGS sequence"/>
</dbReference>
<dbReference type="EMBL" id="JPRH01000001">
    <property type="protein sequence ID" value="KFF13962.1"/>
    <property type="molecule type" value="Genomic_DNA"/>
</dbReference>
<evidence type="ECO:0000256" key="1">
    <source>
        <dbReference type="SAM" id="Phobius"/>
    </source>
</evidence>
<feature type="transmembrane region" description="Helical" evidence="1">
    <location>
        <begin position="251"/>
        <end position="269"/>
    </location>
</feature>
<feature type="transmembrane region" description="Helical" evidence="1">
    <location>
        <begin position="169"/>
        <end position="193"/>
    </location>
</feature>
<protein>
    <submittedName>
        <fullName evidence="2">Uncharacterized protein</fullName>
    </submittedName>
</protein>
<proteinExistence type="predicted"/>
<gene>
    <name evidence="2" type="ORF">IW15_00475</name>
</gene>
<keyword evidence="1" id="KW-0812">Transmembrane</keyword>
<feature type="transmembrane region" description="Helical" evidence="1">
    <location>
        <begin position="12"/>
        <end position="28"/>
    </location>
</feature>
<dbReference type="RefSeq" id="WP_034708380.1">
    <property type="nucleotide sequence ID" value="NZ_JAODPJ010000002.1"/>
</dbReference>
<feature type="transmembrane region" description="Helical" evidence="1">
    <location>
        <begin position="94"/>
        <end position="113"/>
    </location>
</feature>
<feature type="transmembrane region" description="Helical" evidence="1">
    <location>
        <begin position="214"/>
        <end position="231"/>
    </location>
</feature>
<keyword evidence="1" id="KW-1133">Transmembrane helix</keyword>
<feature type="transmembrane region" description="Helical" evidence="1">
    <location>
        <begin position="119"/>
        <end position="137"/>
    </location>
</feature>
<feature type="transmembrane region" description="Helical" evidence="1">
    <location>
        <begin position="144"/>
        <end position="163"/>
    </location>
</feature>
<dbReference type="STRING" id="445961.IW15_00475"/>
<keyword evidence="1" id="KW-0472">Membrane</keyword>
<dbReference type="OrthoDB" id="1223153at2"/>
<dbReference type="eggNOG" id="ENOG50333HY">
    <property type="taxonomic scope" value="Bacteria"/>
</dbReference>
<comment type="caution">
    <text evidence="2">The sequence shown here is derived from an EMBL/GenBank/DDBJ whole genome shotgun (WGS) entry which is preliminary data.</text>
</comment>
<evidence type="ECO:0000313" key="2">
    <source>
        <dbReference type="EMBL" id="KFF13962.1"/>
    </source>
</evidence>
<feature type="transmembrane region" description="Helical" evidence="1">
    <location>
        <begin position="332"/>
        <end position="356"/>
    </location>
</feature>
<feature type="transmembrane region" description="Helical" evidence="1">
    <location>
        <begin position="471"/>
        <end position="489"/>
    </location>
</feature>
<feature type="transmembrane region" description="Helical" evidence="1">
    <location>
        <begin position="290"/>
        <end position="312"/>
    </location>
</feature>
<organism evidence="2 3">
    <name type="scientific">Chryseobacterium soli</name>
    <dbReference type="NCBI Taxonomy" id="445961"/>
    <lineage>
        <taxon>Bacteria</taxon>
        <taxon>Pseudomonadati</taxon>
        <taxon>Bacteroidota</taxon>
        <taxon>Flavobacteriia</taxon>
        <taxon>Flavobacteriales</taxon>
        <taxon>Weeksellaceae</taxon>
        <taxon>Chryseobacterium group</taxon>
        <taxon>Chryseobacterium</taxon>
    </lineage>
</organism>
<accession>A0A086AB98</accession>